<dbReference type="PRINTS" id="PR01006">
    <property type="entry name" value="FLGHOOKFLIE"/>
</dbReference>
<dbReference type="Pfam" id="PF02049">
    <property type="entry name" value="FliE"/>
    <property type="match status" value="1"/>
</dbReference>
<dbReference type="EMBL" id="QZVS01000084">
    <property type="protein sequence ID" value="RJT88189.1"/>
    <property type="molecule type" value="Genomic_DNA"/>
</dbReference>
<keyword evidence="6" id="KW-1185">Reference proteome</keyword>
<keyword evidence="5" id="KW-0969">Cilium</keyword>
<accession>A0A3A5MJU7</accession>
<dbReference type="GO" id="GO:0009425">
    <property type="term" value="C:bacterial-type flagellum basal body"/>
    <property type="evidence" value="ECO:0007669"/>
    <property type="project" value="UniProtKB-SubCell"/>
</dbReference>
<sequence>MPFSAISLVSSVAGTAGVSGTTSIASTQGNQDDGASFGVALAGAVENVQTLQNTSNNLALKAVEGGVGDIASATIASTEAQVTLELVAAIRNKGIDAFTEIMRMQA</sequence>
<dbReference type="GO" id="GO:0071973">
    <property type="term" value="P:bacterial-type flagellum-dependent cell motility"/>
    <property type="evidence" value="ECO:0007669"/>
    <property type="project" value="InterPro"/>
</dbReference>
<comment type="subcellular location">
    <subcellularLocation>
        <location evidence="1 4">Bacterial flagellum basal body</location>
    </subcellularLocation>
</comment>
<evidence type="ECO:0000256" key="4">
    <source>
        <dbReference type="HAMAP-Rule" id="MF_00724"/>
    </source>
</evidence>
<evidence type="ECO:0000313" key="5">
    <source>
        <dbReference type="EMBL" id="RJT88189.1"/>
    </source>
</evidence>
<dbReference type="GO" id="GO:0003774">
    <property type="term" value="F:cytoskeletal motor activity"/>
    <property type="evidence" value="ECO:0007669"/>
    <property type="project" value="InterPro"/>
</dbReference>
<keyword evidence="5" id="KW-0282">Flagellum</keyword>
<dbReference type="Proteomes" id="UP000272015">
    <property type="component" value="Unassembled WGS sequence"/>
</dbReference>
<dbReference type="PANTHER" id="PTHR34653:SF1">
    <property type="entry name" value="FLAGELLAR HOOK-BASAL BODY COMPLEX PROTEIN FLIE"/>
    <property type="match status" value="1"/>
</dbReference>
<name>A0A3A5MJU7_9MICO</name>
<comment type="similarity">
    <text evidence="2 4">Belongs to the FliE family.</text>
</comment>
<evidence type="ECO:0000256" key="3">
    <source>
        <dbReference type="ARBA" id="ARBA00023143"/>
    </source>
</evidence>
<dbReference type="InterPro" id="IPR001624">
    <property type="entry name" value="FliE"/>
</dbReference>
<dbReference type="GO" id="GO:0005198">
    <property type="term" value="F:structural molecule activity"/>
    <property type="evidence" value="ECO:0007669"/>
    <property type="project" value="InterPro"/>
</dbReference>
<keyword evidence="3 4" id="KW-0975">Bacterial flagellum</keyword>
<dbReference type="HAMAP" id="MF_00724">
    <property type="entry name" value="FliE"/>
    <property type="match status" value="1"/>
</dbReference>
<organism evidence="5 6">
    <name type="scientific">Cryobacterium melibiosiphilum</name>
    <dbReference type="NCBI Taxonomy" id="995039"/>
    <lineage>
        <taxon>Bacteria</taxon>
        <taxon>Bacillati</taxon>
        <taxon>Actinomycetota</taxon>
        <taxon>Actinomycetes</taxon>
        <taxon>Micrococcales</taxon>
        <taxon>Microbacteriaceae</taxon>
        <taxon>Cryobacterium</taxon>
    </lineage>
</organism>
<keyword evidence="5" id="KW-0966">Cell projection</keyword>
<evidence type="ECO:0000313" key="6">
    <source>
        <dbReference type="Proteomes" id="UP000272015"/>
    </source>
</evidence>
<evidence type="ECO:0000256" key="1">
    <source>
        <dbReference type="ARBA" id="ARBA00004117"/>
    </source>
</evidence>
<dbReference type="PANTHER" id="PTHR34653">
    <property type="match status" value="1"/>
</dbReference>
<evidence type="ECO:0000256" key="2">
    <source>
        <dbReference type="ARBA" id="ARBA00009272"/>
    </source>
</evidence>
<reference evidence="5 6" key="1">
    <citation type="submission" date="2018-09" db="EMBL/GenBank/DDBJ databases">
        <title>Novel species of Cryobacterium.</title>
        <authorList>
            <person name="Liu Q."/>
            <person name="Xin Y.-H."/>
        </authorList>
    </citation>
    <scope>NUCLEOTIDE SEQUENCE [LARGE SCALE GENOMIC DNA]</scope>
    <source>
        <strain evidence="5 6">Hh39</strain>
    </source>
</reference>
<dbReference type="RefSeq" id="WP_119974736.1">
    <property type="nucleotide sequence ID" value="NZ_JBHSQA010000007.1"/>
</dbReference>
<gene>
    <name evidence="4" type="primary">fliE</name>
    <name evidence="5" type="ORF">D6T64_11080</name>
</gene>
<dbReference type="OrthoDB" id="3268318at2"/>
<dbReference type="AlphaFoldDB" id="A0A3A5MJU7"/>
<comment type="caution">
    <text evidence="5">The sequence shown here is derived from an EMBL/GenBank/DDBJ whole genome shotgun (WGS) entry which is preliminary data.</text>
</comment>
<protein>
    <recommendedName>
        <fullName evidence="4">Flagellar hook-basal body complex protein FliE</fullName>
    </recommendedName>
</protein>
<proteinExistence type="inferred from homology"/>